<feature type="compositionally biased region" description="Polar residues" evidence="1">
    <location>
        <begin position="45"/>
        <end position="55"/>
    </location>
</feature>
<evidence type="ECO:0000313" key="3">
    <source>
        <dbReference type="Proteomes" id="UP000006272"/>
    </source>
</evidence>
<feature type="region of interest" description="Disordered" evidence="1">
    <location>
        <begin position="35"/>
        <end position="55"/>
    </location>
</feature>
<organism evidence="2 3">
    <name type="scientific">Solidesulfovibrio magneticus str. Maddingley MBC34</name>
    <dbReference type="NCBI Taxonomy" id="1206767"/>
    <lineage>
        <taxon>Bacteria</taxon>
        <taxon>Pseudomonadati</taxon>
        <taxon>Thermodesulfobacteriota</taxon>
        <taxon>Desulfovibrionia</taxon>
        <taxon>Desulfovibrionales</taxon>
        <taxon>Desulfovibrionaceae</taxon>
        <taxon>Solidesulfovibrio</taxon>
    </lineage>
</organism>
<gene>
    <name evidence="2" type="ORF">B193_2218</name>
</gene>
<sequence>MPRTIAHALDQRRPSPMPSVLDIAAFLDRAAIPALETGPAESGSPRLSQPTVKNG</sequence>
<evidence type="ECO:0000256" key="1">
    <source>
        <dbReference type="SAM" id="MobiDB-lite"/>
    </source>
</evidence>
<dbReference type="EMBL" id="ALAO01000176">
    <property type="protein sequence ID" value="EKO39067.1"/>
    <property type="molecule type" value="Genomic_DNA"/>
</dbReference>
<name>K6FKL0_9BACT</name>
<proteinExistence type="predicted"/>
<dbReference type="Proteomes" id="UP000006272">
    <property type="component" value="Unassembled WGS sequence"/>
</dbReference>
<comment type="caution">
    <text evidence="2">The sequence shown here is derived from an EMBL/GenBank/DDBJ whole genome shotgun (WGS) entry which is preliminary data.</text>
</comment>
<accession>K6FKL0</accession>
<reference evidence="2 3" key="1">
    <citation type="submission" date="2012-07" db="EMBL/GenBank/DDBJ databases">
        <title>Draft genome sequence of Desulfovibrio magneticus str. Maddingley MBC34 obtained from a metagenomic sequence of a methanogenic enrichment isolated from coal-seam formation water in Victoria, Australia.</title>
        <authorList>
            <person name="Greenfield P."/>
            <person name="Hendry P."/>
            <person name="Li D."/>
            <person name="Rosewarne C.P."/>
            <person name="Tran-Dinh N."/>
            <person name="Elbourne L.D.H."/>
            <person name="Paulsen I.T."/>
            <person name="Midgley D.J."/>
        </authorList>
    </citation>
    <scope>NUCLEOTIDE SEQUENCE [LARGE SCALE GENOMIC DNA]</scope>
    <source>
        <strain evidence="3">Maddingley MBC34</strain>
    </source>
</reference>
<dbReference type="AlphaFoldDB" id="K6FKL0"/>
<protein>
    <submittedName>
        <fullName evidence="2">Uncharacterized protein</fullName>
    </submittedName>
</protein>
<dbReference type="PATRIC" id="fig|1206767.3.peg.2160"/>
<evidence type="ECO:0000313" key="2">
    <source>
        <dbReference type="EMBL" id="EKO39067.1"/>
    </source>
</evidence>